<dbReference type="InterPro" id="IPR004613">
    <property type="entry name" value="RNase_J"/>
</dbReference>
<dbReference type="Gene3D" id="3.60.15.10">
    <property type="entry name" value="Ribonuclease Z/Hydroxyacylglutathione hydrolase-like"/>
    <property type="match status" value="1"/>
</dbReference>
<dbReference type="PANTHER" id="PTHR43694">
    <property type="entry name" value="RIBONUCLEASE J"/>
    <property type="match status" value="1"/>
</dbReference>
<keyword evidence="5" id="KW-0378">Hydrolase</keyword>
<dbReference type="GO" id="GO:0005737">
    <property type="term" value="C:cytoplasm"/>
    <property type="evidence" value="ECO:0007669"/>
    <property type="project" value="UniProtKB-SubCell"/>
</dbReference>
<dbReference type="GO" id="GO:0006364">
    <property type="term" value="P:rRNA processing"/>
    <property type="evidence" value="ECO:0007669"/>
    <property type="project" value="UniProtKB-UniRule"/>
</dbReference>
<evidence type="ECO:0000256" key="2">
    <source>
        <dbReference type="ARBA" id="ARBA00022722"/>
    </source>
</evidence>
<dbReference type="InterPro" id="IPR036866">
    <property type="entry name" value="RibonucZ/Hydroxyglut_hydro"/>
</dbReference>
<gene>
    <name evidence="5" type="primary">rnj</name>
    <name evidence="8" type="ORF">A2642_03600</name>
</gene>
<evidence type="ECO:0000313" key="8">
    <source>
        <dbReference type="EMBL" id="OGI64762.1"/>
    </source>
</evidence>
<dbReference type="AlphaFoldDB" id="A0A1F6V571"/>
<dbReference type="InterPro" id="IPR055132">
    <property type="entry name" value="RNase_J_b_CASP"/>
</dbReference>
<dbReference type="EC" id="3.1.-.-" evidence="5"/>
<keyword evidence="2 5" id="KW-0540">Nuclease</keyword>
<feature type="region of interest" description="Disordered" evidence="6">
    <location>
        <begin position="1"/>
        <end position="76"/>
    </location>
</feature>
<dbReference type="GO" id="GO:0003723">
    <property type="term" value="F:RNA binding"/>
    <property type="evidence" value="ECO:0007669"/>
    <property type="project" value="UniProtKB-UniRule"/>
</dbReference>
<keyword evidence="5" id="KW-0255">Endonuclease</keyword>
<keyword evidence="3 5" id="KW-0269">Exonuclease</keyword>
<comment type="function">
    <text evidence="5">An RNase that has 5'-3' exonuclease and possibly endonuclease activity. Involved in maturation of rRNA and in some organisms also mRNA maturation and/or decay.</text>
</comment>
<feature type="domain" description="Metallo-beta-lactamase" evidence="7">
    <location>
        <begin position="95"/>
        <end position="291"/>
    </location>
</feature>
<keyword evidence="1 5" id="KW-0963">Cytoplasm</keyword>
<feature type="compositionally biased region" description="Basic and acidic residues" evidence="6">
    <location>
        <begin position="27"/>
        <end position="38"/>
    </location>
</feature>
<keyword evidence="5" id="KW-0698">rRNA processing</keyword>
<sequence>MTKKTRLSFSSISIEPVRNTTHNVPSENKKFEPRAPEKKRLKKNSTYQYSKKRFGPRSGRQAFVPKRDGSGSEKILPPETGVIRIIPLGGVEEIGKNMTAIEIGDDIIVIDAGMHFSNEATPGVDYVIPNTTYLEERKEKIRALIITHGHLDHIGGVPLVLSRIGNPPVYSRNLSILMMRKRQAEFPHLPPMKENIVEKDATITCGKIKIRFFGVTHTIPDSMGIIIETENGWIVTPGDYKLDQMDGVVSKEEEKEYSIFDKAKVLLLMTDSTNIENEGFSLPEAKVHQGLENLIRKINGRIIIAAFASHITRLAYVVKFAESQGKKIAIDGRSMKTNIDVAIEAGLFEPKKDTIVPIEEANNYPPNKIVILMTGAQGEEFASLNRVANKTHIKFALHKGDTIILSASIVPGNERAVEKMKDGLTRQGARIISYRTAGEDFVHATGHGNQEDVKWLHRKTHPKFFIPIHGNHYRLVLHKELAMELGMSEENIVVPDNGSIIEISADEKRIAARKEKAPSGVMMVDGASISDSQDVVIRDRQMLSQDGMFVIIALLDQKTGKLKKSPDLISRGFVYLKENQELLRQVRIIIKKSVEEGAARMFTRHTSGGHHNAAGGNPLDFDHIKANLGETVSKFLYQKTEKRPLVIPVILSV</sequence>
<name>A0A1F6V571_9BACT</name>
<dbReference type="Gene3D" id="3.40.50.10710">
    <property type="entry name" value="Metallo-hydrolase/oxidoreductase"/>
    <property type="match status" value="1"/>
</dbReference>
<dbReference type="HAMAP" id="MF_01491">
    <property type="entry name" value="RNase_J_bact"/>
    <property type="match status" value="1"/>
</dbReference>
<dbReference type="EMBL" id="MFTJ01000038">
    <property type="protein sequence ID" value="OGI64762.1"/>
    <property type="molecule type" value="Genomic_DNA"/>
</dbReference>
<feature type="compositionally biased region" description="Polar residues" evidence="6">
    <location>
        <begin position="7"/>
        <end position="26"/>
    </location>
</feature>
<proteinExistence type="inferred from homology"/>
<dbReference type="SMART" id="SM00849">
    <property type="entry name" value="Lactamase_B"/>
    <property type="match status" value="1"/>
</dbReference>
<evidence type="ECO:0000256" key="1">
    <source>
        <dbReference type="ARBA" id="ARBA00022490"/>
    </source>
</evidence>
<dbReference type="GO" id="GO:0004534">
    <property type="term" value="F:5'-3' RNA exonuclease activity"/>
    <property type="evidence" value="ECO:0007669"/>
    <property type="project" value="UniProtKB-UniRule"/>
</dbReference>
<organism evidence="8 9">
    <name type="scientific">Candidatus Nomurabacteria bacterium RIFCSPHIGHO2_01_FULL_39_10</name>
    <dbReference type="NCBI Taxonomy" id="1801733"/>
    <lineage>
        <taxon>Bacteria</taxon>
        <taxon>Candidatus Nomuraibacteriota</taxon>
    </lineage>
</organism>
<keyword evidence="4 5" id="KW-0694">RNA-binding</keyword>
<dbReference type="InterPro" id="IPR001279">
    <property type="entry name" value="Metallo-B-lactamas"/>
</dbReference>
<comment type="subunit">
    <text evidence="5">Homodimer, may be a subunit of the RNA degradosome.</text>
</comment>
<dbReference type="GO" id="GO:0004521">
    <property type="term" value="F:RNA endonuclease activity"/>
    <property type="evidence" value="ECO:0007669"/>
    <property type="project" value="UniProtKB-UniRule"/>
</dbReference>
<dbReference type="SUPFAM" id="SSF56281">
    <property type="entry name" value="Metallo-hydrolase/oxidoreductase"/>
    <property type="match status" value="1"/>
</dbReference>
<dbReference type="InterPro" id="IPR042173">
    <property type="entry name" value="RNase_J_2"/>
</dbReference>
<accession>A0A1F6V571</accession>
<comment type="caution">
    <text evidence="8">The sequence shown here is derived from an EMBL/GenBank/DDBJ whole genome shotgun (WGS) entry which is preliminary data.</text>
</comment>
<dbReference type="CDD" id="cd07714">
    <property type="entry name" value="RNaseJ_MBL-fold"/>
    <property type="match status" value="1"/>
</dbReference>
<comment type="similarity">
    <text evidence="5">Belongs to the metallo-beta-lactamase superfamily. RNA-metabolizing metallo-beta-lactamase-like family. Bacterial RNase J subfamily.</text>
</comment>
<dbReference type="InterPro" id="IPR041636">
    <property type="entry name" value="RNase_J_C"/>
</dbReference>
<comment type="caution">
    <text evidence="5">Lacks conserved residue(s) required for the propagation of feature annotation.</text>
</comment>
<dbReference type="Proteomes" id="UP000178700">
    <property type="component" value="Unassembled WGS sequence"/>
</dbReference>
<evidence type="ECO:0000256" key="5">
    <source>
        <dbReference type="HAMAP-Rule" id="MF_01491"/>
    </source>
</evidence>
<dbReference type="GO" id="GO:0008270">
    <property type="term" value="F:zinc ion binding"/>
    <property type="evidence" value="ECO:0007669"/>
    <property type="project" value="InterPro"/>
</dbReference>
<evidence type="ECO:0000256" key="6">
    <source>
        <dbReference type="SAM" id="MobiDB-lite"/>
    </source>
</evidence>
<dbReference type="Gene3D" id="3.10.20.580">
    <property type="match status" value="1"/>
</dbReference>
<reference evidence="8 9" key="1">
    <citation type="journal article" date="2016" name="Nat. Commun.">
        <title>Thousands of microbial genomes shed light on interconnected biogeochemical processes in an aquifer system.</title>
        <authorList>
            <person name="Anantharaman K."/>
            <person name="Brown C.T."/>
            <person name="Hug L.A."/>
            <person name="Sharon I."/>
            <person name="Castelle C.J."/>
            <person name="Probst A.J."/>
            <person name="Thomas B.C."/>
            <person name="Singh A."/>
            <person name="Wilkins M.J."/>
            <person name="Karaoz U."/>
            <person name="Brodie E.L."/>
            <person name="Williams K.H."/>
            <person name="Hubbard S.S."/>
            <person name="Banfield J.F."/>
        </authorList>
    </citation>
    <scope>NUCLEOTIDE SEQUENCE [LARGE SCALE GENOMIC DNA]</scope>
</reference>
<dbReference type="PANTHER" id="PTHR43694:SF1">
    <property type="entry name" value="RIBONUCLEASE J"/>
    <property type="match status" value="1"/>
</dbReference>
<evidence type="ECO:0000313" key="9">
    <source>
        <dbReference type="Proteomes" id="UP000178700"/>
    </source>
</evidence>
<dbReference type="Pfam" id="PF00753">
    <property type="entry name" value="Lactamase_B"/>
    <property type="match status" value="1"/>
</dbReference>
<dbReference type="NCBIfam" id="TIGR00649">
    <property type="entry name" value="MG423"/>
    <property type="match status" value="1"/>
</dbReference>
<evidence type="ECO:0000259" key="7">
    <source>
        <dbReference type="SMART" id="SM00849"/>
    </source>
</evidence>
<protein>
    <recommendedName>
        <fullName evidence="5">Ribonuclease J</fullName>
        <shortName evidence="5">RNase J</shortName>
        <ecNumber evidence="5">3.1.-.-</ecNumber>
    </recommendedName>
</protein>
<dbReference type="Pfam" id="PF22505">
    <property type="entry name" value="RNase_J_b_CASP"/>
    <property type="match status" value="1"/>
</dbReference>
<dbReference type="Pfam" id="PF17770">
    <property type="entry name" value="RNase_J_C"/>
    <property type="match status" value="1"/>
</dbReference>
<comment type="subcellular location">
    <subcellularLocation>
        <location evidence="5">Cytoplasm</location>
    </subcellularLocation>
</comment>
<evidence type="ECO:0000256" key="4">
    <source>
        <dbReference type="ARBA" id="ARBA00022884"/>
    </source>
</evidence>
<dbReference type="InterPro" id="IPR030854">
    <property type="entry name" value="RNase_J_bac"/>
</dbReference>
<evidence type="ECO:0000256" key="3">
    <source>
        <dbReference type="ARBA" id="ARBA00022839"/>
    </source>
</evidence>